<dbReference type="InterPro" id="IPR032807">
    <property type="entry name" value="GNVR"/>
</dbReference>
<accession>A0A381ZMF9</accession>
<gene>
    <name evidence="3" type="ORF">METZ01_LOCUS142787</name>
</gene>
<keyword evidence="1" id="KW-0472">Membrane</keyword>
<dbReference type="AlphaFoldDB" id="A0A381ZMF9"/>
<keyword evidence="1" id="KW-0812">Transmembrane</keyword>
<dbReference type="Pfam" id="PF13807">
    <property type="entry name" value="GNVR"/>
    <property type="match status" value="1"/>
</dbReference>
<dbReference type="SUPFAM" id="SSF160355">
    <property type="entry name" value="Bacterial polysaccharide co-polymerase-like"/>
    <property type="match status" value="1"/>
</dbReference>
<organism evidence="3">
    <name type="scientific">marine metagenome</name>
    <dbReference type="NCBI Taxonomy" id="408172"/>
    <lineage>
        <taxon>unclassified sequences</taxon>
        <taxon>metagenomes</taxon>
        <taxon>ecological metagenomes</taxon>
    </lineage>
</organism>
<dbReference type="EMBL" id="UINC01021739">
    <property type="protein sequence ID" value="SVA89933.1"/>
    <property type="molecule type" value="Genomic_DNA"/>
</dbReference>
<feature type="domain" description="Tyrosine-protein kinase G-rich" evidence="2">
    <location>
        <begin position="82"/>
        <end position="118"/>
    </location>
</feature>
<protein>
    <recommendedName>
        <fullName evidence="2">Tyrosine-protein kinase G-rich domain-containing protein</fullName>
    </recommendedName>
</protein>
<dbReference type="Gene3D" id="3.30.1890.10">
    <property type="entry name" value="FepE-like"/>
    <property type="match status" value="1"/>
</dbReference>
<evidence type="ECO:0000256" key="1">
    <source>
        <dbReference type="SAM" id="Phobius"/>
    </source>
</evidence>
<evidence type="ECO:0000313" key="3">
    <source>
        <dbReference type="EMBL" id="SVA89933.1"/>
    </source>
</evidence>
<feature type="transmembrane region" description="Helical" evidence="1">
    <location>
        <begin position="99"/>
        <end position="122"/>
    </location>
</feature>
<keyword evidence="1" id="KW-1133">Transmembrane helix</keyword>
<evidence type="ECO:0000259" key="2">
    <source>
        <dbReference type="Pfam" id="PF13807"/>
    </source>
</evidence>
<proteinExistence type="predicted"/>
<reference evidence="3" key="1">
    <citation type="submission" date="2018-05" db="EMBL/GenBank/DDBJ databases">
        <authorList>
            <person name="Lanie J.A."/>
            <person name="Ng W.-L."/>
            <person name="Kazmierczak K.M."/>
            <person name="Andrzejewski T.M."/>
            <person name="Davidsen T.M."/>
            <person name="Wayne K.J."/>
            <person name="Tettelin H."/>
            <person name="Glass J.I."/>
            <person name="Rusch D."/>
            <person name="Podicherti R."/>
            <person name="Tsui H.-C.T."/>
            <person name="Winkler M.E."/>
        </authorList>
    </citation>
    <scope>NUCLEOTIDE SEQUENCE</scope>
</reference>
<feature type="non-terminal residue" evidence="3">
    <location>
        <position position="1"/>
    </location>
</feature>
<name>A0A381ZMF9_9ZZZZ</name>
<sequence length="131" mass="14907">QTLGVMDRVDSTNIVQNNQLNITNSNIPLYFRGYSALNIEISFLKNRISDDPFIGGLRDLQESLALLRSIKFNQEKMRAVHIDQAAYPPNSPIKPNRRLIVSLATVVGLFSGIFLAFFIEFVQNQRKKHSE</sequence>